<proteinExistence type="predicted"/>
<dbReference type="GO" id="GO:0005509">
    <property type="term" value="F:calcium ion binding"/>
    <property type="evidence" value="ECO:0007669"/>
    <property type="project" value="InterPro"/>
</dbReference>
<dbReference type="SUPFAM" id="SSF47473">
    <property type="entry name" value="EF-hand"/>
    <property type="match status" value="1"/>
</dbReference>
<gene>
    <name evidence="4" type="ORF">INR99_12965</name>
</gene>
<organism evidence="4 5">
    <name type="scientific">Chitinilyticum piscinae</name>
    <dbReference type="NCBI Taxonomy" id="2866724"/>
    <lineage>
        <taxon>Bacteria</taxon>
        <taxon>Pseudomonadati</taxon>
        <taxon>Pseudomonadota</taxon>
        <taxon>Betaproteobacteria</taxon>
        <taxon>Neisseriales</taxon>
        <taxon>Chitinibacteraceae</taxon>
        <taxon>Chitinilyticum</taxon>
    </lineage>
</organism>
<feature type="region of interest" description="Disordered" evidence="1">
    <location>
        <begin position="130"/>
        <end position="150"/>
    </location>
</feature>
<dbReference type="AlphaFoldDB" id="A0A8J7KG94"/>
<keyword evidence="5" id="KW-1185">Reference proteome</keyword>
<dbReference type="EMBL" id="JADFUA010000008">
    <property type="protein sequence ID" value="MBE9610254.1"/>
    <property type="molecule type" value="Genomic_DNA"/>
</dbReference>
<sequence>MNKLIIAAIAASVSLSALAAAPAATPACPQKQMQGDVSRADALKRAGEHFDLMDKDHNGVVTQAERQTWRDSMREQCPRAGKHMASGPRGQGKMMPKGDLTRAEALKHAEQMFDRADADHNGVVTQAERRAMHQQMREKRQAGAGQDTLW</sequence>
<feature type="chain" id="PRO_5035171977" evidence="2">
    <location>
        <begin position="20"/>
        <end position="150"/>
    </location>
</feature>
<dbReference type="InterPro" id="IPR002048">
    <property type="entry name" value="EF_hand_dom"/>
</dbReference>
<feature type="signal peptide" evidence="2">
    <location>
        <begin position="1"/>
        <end position="19"/>
    </location>
</feature>
<keyword evidence="2" id="KW-0732">Signal</keyword>
<evidence type="ECO:0000313" key="4">
    <source>
        <dbReference type="EMBL" id="MBE9610254.1"/>
    </source>
</evidence>
<feature type="compositionally biased region" description="Basic and acidic residues" evidence="1">
    <location>
        <begin position="130"/>
        <end position="141"/>
    </location>
</feature>
<dbReference type="Proteomes" id="UP000604481">
    <property type="component" value="Unassembled WGS sequence"/>
</dbReference>
<dbReference type="PROSITE" id="PS50222">
    <property type="entry name" value="EF_HAND_2"/>
    <property type="match status" value="1"/>
</dbReference>
<protein>
    <submittedName>
        <fullName evidence="4">EF-hand domain-containing protein</fullName>
    </submittedName>
</protein>
<dbReference type="Gene3D" id="1.10.238.10">
    <property type="entry name" value="EF-hand"/>
    <property type="match status" value="2"/>
</dbReference>
<dbReference type="RefSeq" id="WP_194116784.1">
    <property type="nucleotide sequence ID" value="NZ_JADFUA010000008.1"/>
</dbReference>
<comment type="caution">
    <text evidence="4">The sequence shown here is derived from an EMBL/GenBank/DDBJ whole genome shotgun (WGS) entry which is preliminary data.</text>
</comment>
<feature type="domain" description="EF-hand" evidence="3">
    <location>
        <begin position="104"/>
        <end position="139"/>
    </location>
</feature>
<evidence type="ECO:0000256" key="1">
    <source>
        <dbReference type="SAM" id="MobiDB-lite"/>
    </source>
</evidence>
<dbReference type="InterPro" id="IPR011992">
    <property type="entry name" value="EF-hand-dom_pair"/>
</dbReference>
<reference evidence="4 5" key="1">
    <citation type="submission" date="2020-10" db="EMBL/GenBank/DDBJ databases">
        <title>The genome sequence of Chitinilyticum litopenaei 4Y14.</title>
        <authorList>
            <person name="Liu Y."/>
        </authorList>
    </citation>
    <scope>NUCLEOTIDE SEQUENCE [LARGE SCALE GENOMIC DNA]</scope>
    <source>
        <strain evidence="4 5">4Y14</strain>
    </source>
</reference>
<name>A0A8J7KG94_9NEIS</name>
<evidence type="ECO:0000259" key="3">
    <source>
        <dbReference type="PROSITE" id="PS50222"/>
    </source>
</evidence>
<evidence type="ECO:0000313" key="5">
    <source>
        <dbReference type="Proteomes" id="UP000604481"/>
    </source>
</evidence>
<evidence type="ECO:0000256" key="2">
    <source>
        <dbReference type="SAM" id="SignalP"/>
    </source>
</evidence>
<accession>A0A8J7KG94</accession>